<dbReference type="EMBL" id="JABBZM010000006">
    <property type="protein sequence ID" value="NMV37877.1"/>
    <property type="molecule type" value="Genomic_DNA"/>
</dbReference>
<dbReference type="InterPro" id="IPR038718">
    <property type="entry name" value="SNF2-like_sf"/>
</dbReference>
<accession>A0A848NXA2</accession>
<keyword evidence="3" id="KW-0067">ATP-binding</keyword>
<dbReference type="Gene3D" id="3.40.50.10810">
    <property type="entry name" value="Tandem AAA-ATPase domain"/>
    <property type="match status" value="2"/>
</dbReference>
<evidence type="ECO:0000256" key="1">
    <source>
        <dbReference type="ARBA" id="ARBA00022801"/>
    </source>
</evidence>
<feature type="domain" description="Helicase C-terminal" evidence="2">
    <location>
        <begin position="687"/>
        <end position="867"/>
    </location>
</feature>
<dbReference type="Gene3D" id="3.40.50.300">
    <property type="entry name" value="P-loop containing nucleotide triphosphate hydrolases"/>
    <property type="match status" value="1"/>
</dbReference>
<dbReference type="AlphaFoldDB" id="A0A848NXA2"/>
<evidence type="ECO:0000313" key="4">
    <source>
        <dbReference type="Proteomes" id="UP000575469"/>
    </source>
</evidence>
<proteinExistence type="predicted"/>
<evidence type="ECO:0000313" key="3">
    <source>
        <dbReference type="EMBL" id="NMV37877.1"/>
    </source>
</evidence>
<dbReference type="SMART" id="SM00490">
    <property type="entry name" value="HELICc"/>
    <property type="match status" value="1"/>
</dbReference>
<dbReference type="PANTHER" id="PTHR45766:SF6">
    <property type="entry name" value="SWI_SNF-RELATED MATRIX-ASSOCIATED ACTIN-DEPENDENT REGULATOR OF CHROMATIN SUBFAMILY A-LIKE PROTEIN 1"/>
    <property type="match status" value="1"/>
</dbReference>
<gene>
    <name evidence="3" type="ORF">HGR00_08140</name>
</gene>
<dbReference type="RefSeq" id="WP_169339824.1">
    <property type="nucleotide sequence ID" value="NZ_JABBZM010000006.1"/>
</dbReference>
<dbReference type="Proteomes" id="UP000575469">
    <property type="component" value="Unassembled WGS sequence"/>
</dbReference>
<dbReference type="GO" id="GO:0004386">
    <property type="term" value="F:helicase activity"/>
    <property type="evidence" value="ECO:0007669"/>
    <property type="project" value="UniProtKB-KW"/>
</dbReference>
<dbReference type="GO" id="GO:0016787">
    <property type="term" value="F:hydrolase activity"/>
    <property type="evidence" value="ECO:0007669"/>
    <property type="project" value="UniProtKB-KW"/>
</dbReference>
<organism evidence="3 4">
    <name type="scientific">Ralstonia insidiosa</name>
    <dbReference type="NCBI Taxonomy" id="190721"/>
    <lineage>
        <taxon>Bacteria</taxon>
        <taxon>Pseudomonadati</taxon>
        <taxon>Pseudomonadota</taxon>
        <taxon>Betaproteobacteria</taxon>
        <taxon>Burkholderiales</taxon>
        <taxon>Burkholderiaceae</taxon>
        <taxon>Ralstonia</taxon>
    </lineage>
</organism>
<sequence length="888" mass="99761">MDWNQVLERLEQLANIKQLPDGDPLWRANQHASLRWMAQRLREEPGVLVADEVGLGKTRLAVALAVCVAASGGRVAVLIPPGLAYQWQDEELPGFLKHLSELSLPWLPNDLPHRFLRTYADLFANENDDEDAGNSGDNSPYPLADAFPILFISHGFGLPPVGKVVNQELWALPYLARKAAGFDAYGAGKLLVSPMQERAAQYIGERGSAGLRRRLGAATLGKPAPETFKDDQRAELFQDMIGELLGDFDLLIIDEAHKSRAGATLSLAEKQAQGKLRSRLTKLIDRILMPDSRAKPSKRVALTATPMELGVDQWKAIFSRLGLGADRIVTLSGVVERYANAVDELRSGSQDEITELREAAGEFQRKLRDIVTRRLWRDHPLVKRYAELPGVPNSAHPHREYITHSLAPASLRPDERRKLALSEALAAAARGASVGHELKTAGIRFSQALPHLPEALRNADGEGKKLDKGDEAVTVVGSVEDPATQARLQRCEYWRTVAELEDSEQLGDVGVDPRFALQWHPRVREAVRLIEELAGGRKGEKVLVFGEYLASLHALNRSLNIRHYLRHMRDEKPIPLPLGVRAVDPDMQRWRLDPEFGLSTMSAQQFATKAEAFTTQYEREREQLRNVCSRVVEEAGLDSKLSVEQIGVLTTWLVQQLCVEDQLWAVDVPDERDSVRTEARNRLASLRDPDPLEDTDEQKANRDVLSWSRIVDQLKDDLQRNERGDYVFRMSPFAQLMIGDTPQATRRARQGTFNHPSLNPRVLLGQASVMSEGLNLHRACRTVVLFHLDWNPGRIEQQIGRVDRQNSAWMIACEDALQNRVTPPKLEVYTLAVQGTYDDLRSSVVQERIDLLRAQLFGEVLPLERLVQLPPQSQKLISDIRIDFRPEF</sequence>
<dbReference type="InterPro" id="IPR027417">
    <property type="entry name" value="P-loop_NTPase"/>
</dbReference>
<name>A0A848NXA2_9RALS</name>
<reference evidence="3 4" key="1">
    <citation type="submission" date="2020-04" db="EMBL/GenBank/DDBJ databases">
        <title>Ralstonia insidiosa genome sequencing and assembly.</title>
        <authorList>
            <person name="Martins R.C.R."/>
            <person name="Perdigao-Neto L.V."/>
            <person name="Levin A.S.S."/>
            <person name="Costa S.F."/>
        </authorList>
    </citation>
    <scope>NUCLEOTIDE SEQUENCE [LARGE SCALE GENOMIC DNA]</scope>
    <source>
        <strain evidence="3 4">5047</strain>
    </source>
</reference>
<dbReference type="Pfam" id="PF00271">
    <property type="entry name" value="Helicase_C"/>
    <property type="match status" value="1"/>
</dbReference>
<keyword evidence="3" id="KW-0547">Nucleotide-binding</keyword>
<dbReference type="InterPro" id="IPR014001">
    <property type="entry name" value="Helicase_ATP-bd"/>
</dbReference>
<dbReference type="SUPFAM" id="SSF52540">
    <property type="entry name" value="P-loop containing nucleoside triphosphate hydrolases"/>
    <property type="match status" value="2"/>
</dbReference>
<keyword evidence="1" id="KW-0378">Hydrolase</keyword>
<dbReference type="PANTHER" id="PTHR45766">
    <property type="entry name" value="DNA ANNEALING HELICASE AND ENDONUCLEASE ZRANB3 FAMILY MEMBER"/>
    <property type="match status" value="1"/>
</dbReference>
<dbReference type="PROSITE" id="PS51194">
    <property type="entry name" value="HELICASE_CTER"/>
    <property type="match status" value="1"/>
</dbReference>
<dbReference type="SMART" id="SM00487">
    <property type="entry name" value="DEXDc"/>
    <property type="match status" value="1"/>
</dbReference>
<protein>
    <submittedName>
        <fullName evidence="3">DEAD/DEAH box helicase</fullName>
    </submittedName>
</protein>
<dbReference type="InterPro" id="IPR001650">
    <property type="entry name" value="Helicase_C-like"/>
</dbReference>
<evidence type="ECO:0000259" key="2">
    <source>
        <dbReference type="PROSITE" id="PS51194"/>
    </source>
</evidence>
<comment type="caution">
    <text evidence="3">The sequence shown here is derived from an EMBL/GenBank/DDBJ whole genome shotgun (WGS) entry which is preliminary data.</text>
</comment>
<keyword evidence="3" id="KW-0347">Helicase</keyword>